<dbReference type="AlphaFoldDB" id="A0A0P1G295"/>
<evidence type="ECO:0000313" key="4">
    <source>
        <dbReference type="Proteomes" id="UP000054935"/>
    </source>
</evidence>
<keyword evidence="1" id="KW-1133">Transmembrane helix</keyword>
<feature type="transmembrane region" description="Helical" evidence="1">
    <location>
        <begin position="33"/>
        <end position="52"/>
    </location>
</feature>
<gene>
    <name evidence="3" type="ORF">TRN7648_00695</name>
</gene>
<dbReference type="EMBL" id="CYSE01000001">
    <property type="protein sequence ID" value="CUH75926.1"/>
    <property type="molecule type" value="Genomic_DNA"/>
</dbReference>
<dbReference type="Proteomes" id="UP000054935">
    <property type="component" value="Unassembled WGS sequence"/>
</dbReference>
<dbReference type="STRING" id="441103.TRN7648_00695"/>
<protein>
    <submittedName>
        <fullName evidence="3">Uncharacterized protein</fullName>
    </submittedName>
</protein>
<dbReference type="RefSeq" id="WP_058246208.1">
    <property type="nucleotide sequence ID" value="NZ_CYSE01000001.1"/>
</dbReference>
<accession>A0A0P1G295</accession>
<keyword evidence="2" id="KW-0732">Signal</keyword>
<reference evidence="3 4" key="1">
    <citation type="submission" date="2015-09" db="EMBL/GenBank/DDBJ databases">
        <authorList>
            <consortium name="Swine Surveillance"/>
        </authorList>
    </citation>
    <scope>NUCLEOTIDE SEQUENCE [LARGE SCALE GENOMIC DNA]</scope>
    <source>
        <strain evidence="3 4">CECT 7648</strain>
    </source>
</reference>
<keyword evidence="1" id="KW-0812">Transmembrane</keyword>
<organism evidence="3 4">
    <name type="scientific">Tropicibacter naphthalenivorans</name>
    <dbReference type="NCBI Taxonomy" id="441103"/>
    <lineage>
        <taxon>Bacteria</taxon>
        <taxon>Pseudomonadati</taxon>
        <taxon>Pseudomonadota</taxon>
        <taxon>Alphaproteobacteria</taxon>
        <taxon>Rhodobacterales</taxon>
        <taxon>Roseobacteraceae</taxon>
        <taxon>Tropicibacter</taxon>
    </lineage>
</organism>
<keyword evidence="4" id="KW-1185">Reference proteome</keyword>
<proteinExistence type="predicted"/>
<name>A0A0P1G295_9RHOB</name>
<feature type="chain" id="PRO_5006063003" evidence="2">
    <location>
        <begin position="18"/>
        <end position="62"/>
    </location>
</feature>
<sequence>MKRLAGLTAIFASPAMAHTGHDAGLTGAAHYAFSPVHGLGVIVLAGVVAFALRRVDRRKGNE</sequence>
<evidence type="ECO:0000256" key="2">
    <source>
        <dbReference type="SAM" id="SignalP"/>
    </source>
</evidence>
<keyword evidence="1" id="KW-0472">Membrane</keyword>
<evidence type="ECO:0000313" key="3">
    <source>
        <dbReference type="EMBL" id="CUH75926.1"/>
    </source>
</evidence>
<evidence type="ECO:0000256" key="1">
    <source>
        <dbReference type="SAM" id="Phobius"/>
    </source>
</evidence>
<feature type="signal peptide" evidence="2">
    <location>
        <begin position="1"/>
        <end position="17"/>
    </location>
</feature>